<keyword evidence="4" id="KW-0677">Repeat</keyword>
<keyword evidence="2" id="KW-0637">Prenyltransferase</keyword>
<dbReference type="SUPFAM" id="SSF48439">
    <property type="entry name" value="Protein prenylyltransferase"/>
    <property type="match status" value="1"/>
</dbReference>
<comment type="caution">
    <text evidence="5">The sequence shown here is derived from an EMBL/GenBank/DDBJ whole genome shotgun (WGS) entry which is preliminary data.</text>
</comment>
<accession>A0ABR4PWE6</accession>
<dbReference type="InterPro" id="IPR002088">
    <property type="entry name" value="Prenyl_trans_a"/>
</dbReference>
<gene>
    <name evidence="5" type="ORF">PVAG01_01188</name>
</gene>
<sequence length="345" mass="38933">MSRALDQSDAVAAKVGDPRSVYDDIVAVICSRDAGTLEIELLGKSHPLPPGSNILQDGRHVAIPKVKLVQAFTVARQMLFALCANMQEKHHLELEHASAVMLLMDPEHLTAANVRKRLLQIHHTLSTSESMVALERELAFIDSMLTSPLHRHTKSPTLWYHRRWLLGRYQSVQMPMNAQRDLTDVVLVAADRHPRNYYAWNHMRWNIQLAGGNNRLGTTRVDANASLLSPVKRWCLKHPGDISGWSFLLFCLLRLDPQGTIYKGLGVNSNSSVCKDVLNLALSFNWNHESVWGFLSALVASGRVDDEQRDEFQRAIEMKIQAQPDGSESQQRLQSALDRYTENQC</sequence>
<evidence type="ECO:0000256" key="2">
    <source>
        <dbReference type="ARBA" id="ARBA00022602"/>
    </source>
</evidence>
<dbReference type="PANTHER" id="PTHR11129">
    <property type="entry name" value="PROTEIN FARNESYLTRANSFERASE ALPHA SUBUNIT/RAB GERANYLGERANYL TRANSFERASE ALPHA SUBUNIT"/>
    <property type="match status" value="1"/>
</dbReference>
<evidence type="ECO:0000256" key="4">
    <source>
        <dbReference type="ARBA" id="ARBA00022737"/>
    </source>
</evidence>
<organism evidence="5 6">
    <name type="scientific">Phlyctema vagabunda</name>
    <dbReference type="NCBI Taxonomy" id="108571"/>
    <lineage>
        <taxon>Eukaryota</taxon>
        <taxon>Fungi</taxon>
        <taxon>Dikarya</taxon>
        <taxon>Ascomycota</taxon>
        <taxon>Pezizomycotina</taxon>
        <taxon>Leotiomycetes</taxon>
        <taxon>Helotiales</taxon>
        <taxon>Dermateaceae</taxon>
        <taxon>Phlyctema</taxon>
    </lineage>
</organism>
<name>A0ABR4PWE6_9HELO</name>
<protein>
    <recommendedName>
        <fullName evidence="7">Protein prenyltransferase alpha subunit</fullName>
    </recommendedName>
</protein>
<dbReference type="EMBL" id="JBFCZG010000001">
    <property type="protein sequence ID" value="KAL3427679.1"/>
    <property type="molecule type" value="Genomic_DNA"/>
</dbReference>
<keyword evidence="3" id="KW-0808">Transferase</keyword>
<dbReference type="PANTHER" id="PTHR11129:SF3">
    <property type="entry name" value="PROTEIN PRENYLTRANSFERASE ALPHA SUBUNIT REPEAT-CONTAINING PROTEIN 1"/>
    <property type="match status" value="1"/>
</dbReference>
<evidence type="ECO:0008006" key="7">
    <source>
        <dbReference type="Google" id="ProtNLM"/>
    </source>
</evidence>
<dbReference type="Gene3D" id="1.25.40.120">
    <property type="entry name" value="Protein prenylyltransferase"/>
    <property type="match status" value="1"/>
</dbReference>
<dbReference type="Proteomes" id="UP001629113">
    <property type="component" value="Unassembled WGS sequence"/>
</dbReference>
<evidence type="ECO:0000256" key="3">
    <source>
        <dbReference type="ARBA" id="ARBA00022679"/>
    </source>
</evidence>
<comment type="similarity">
    <text evidence="1">Belongs to the protein prenyltransferase subunit alpha family.</text>
</comment>
<reference evidence="5 6" key="1">
    <citation type="submission" date="2024-06" db="EMBL/GenBank/DDBJ databases">
        <title>Complete genome of Phlyctema vagabunda strain 19-DSS-EL-015.</title>
        <authorList>
            <person name="Fiorenzani C."/>
        </authorList>
    </citation>
    <scope>NUCLEOTIDE SEQUENCE [LARGE SCALE GENOMIC DNA]</scope>
    <source>
        <strain evidence="5 6">19-DSS-EL-015</strain>
    </source>
</reference>
<dbReference type="Pfam" id="PF01239">
    <property type="entry name" value="PPTA"/>
    <property type="match status" value="3"/>
</dbReference>
<evidence type="ECO:0000313" key="5">
    <source>
        <dbReference type="EMBL" id="KAL3427679.1"/>
    </source>
</evidence>
<keyword evidence="6" id="KW-1185">Reference proteome</keyword>
<proteinExistence type="inferred from homology"/>
<evidence type="ECO:0000256" key="1">
    <source>
        <dbReference type="ARBA" id="ARBA00006734"/>
    </source>
</evidence>
<evidence type="ECO:0000313" key="6">
    <source>
        <dbReference type="Proteomes" id="UP001629113"/>
    </source>
</evidence>